<evidence type="ECO:0000313" key="3">
    <source>
        <dbReference type="EMBL" id="KCW51167.1"/>
    </source>
</evidence>
<dbReference type="PANTHER" id="PTHR35468:SF1">
    <property type="entry name" value="MYOSIN-LIKE PROTEIN"/>
    <property type="match status" value="1"/>
</dbReference>
<feature type="coiled-coil region" evidence="1">
    <location>
        <begin position="358"/>
        <end position="441"/>
    </location>
</feature>
<sequence>MKFNMSTAARRQKWQHYPTPPTPRILQLPGRPRRRPPRGAARPAAGESRSRDLTGKLEALFDQERKFLKGGGSVPIVLLEHHDERRERVEDGAEKEYECEEDGVGGRSEAAVVEEEKWRFQAEVLRAECNLLRMEREIAVKKLDRTRINIERSLKCAIQTLINGKKKVREGESLRAVFDGEMEHLVGKLKELRKSLKVKDFGARNCSNFDEQVTILQRRLKKLNGTSSSKHKPGNEIRNIAEARSSTDFDWGVDKNETSDHDHDHKVDILTRKMEELSKDMLLERMEEEYSSILSAADRSVASSASTSKRIEWPSSATASLYQPNQEIVSRIGGVCSGHCKSVVRRIIEQVRVETEQWSQMQEMLAQVRSEMEELQASRDFWEDRALKYDAHMQSLSLVVQEWRQKALSSEAEANELREQASALQEEIQRSRKERDKARHLLPNETEKRVLICRLKENHHNRHDECKQNEASFGDRRRKVHTSTSRLAAAPKRSPFRDIGNSLPMSRQSSK</sequence>
<dbReference type="eggNOG" id="KOG1502">
    <property type="taxonomic scope" value="Eukaryota"/>
</dbReference>
<reference evidence="3" key="1">
    <citation type="submission" date="2013-07" db="EMBL/GenBank/DDBJ databases">
        <title>The genome of Eucalyptus grandis.</title>
        <authorList>
            <person name="Schmutz J."/>
            <person name="Hayes R."/>
            <person name="Myburg A."/>
            <person name="Tuskan G."/>
            <person name="Grattapaglia D."/>
            <person name="Rokhsar D.S."/>
        </authorList>
    </citation>
    <scope>NUCLEOTIDE SEQUENCE</scope>
    <source>
        <tissue evidence="3">Leaf extractions</tissue>
    </source>
</reference>
<dbReference type="AlphaFoldDB" id="A0A059AAP2"/>
<feature type="region of interest" description="Disordered" evidence="2">
    <location>
        <begin position="462"/>
        <end position="511"/>
    </location>
</feature>
<dbReference type="InParanoid" id="A0A059AAP2"/>
<gene>
    <name evidence="3" type="ORF">EUGRSUZ_J00759</name>
</gene>
<dbReference type="EMBL" id="KK198762">
    <property type="protein sequence ID" value="KCW51167.1"/>
    <property type="molecule type" value="Genomic_DNA"/>
</dbReference>
<proteinExistence type="predicted"/>
<dbReference type="OrthoDB" id="1921697at2759"/>
<dbReference type="OMA" id="CHLKENH"/>
<evidence type="ECO:0000256" key="1">
    <source>
        <dbReference type="SAM" id="Coils"/>
    </source>
</evidence>
<protein>
    <submittedName>
        <fullName evidence="3">Uncharacterized protein</fullName>
    </submittedName>
</protein>
<feature type="region of interest" description="Disordered" evidence="2">
    <location>
        <begin position="1"/>
        <end position="54"/>
    </location>
</feature>
<organism evidence="3">
    <name type="scientific">Eucalyptus grandis</name>
    <name type="common">Flooded gum</name>
    <dbReference type="NCBI Taxonomy" id="71139"/>
    <lineage>
        <taxon>Eukaryota</taxon>
        <taxon>Viridiplantae</taxon>
        <taxon>Streptophyta</taxon>
        <taxon>Embryophyta</taxon>
        <taxon>Tracheophyta</taxon>
        <taxon>Spermatophyta</taxon>
        <taxon>Magnoliopsida</taxon>
        <taxon>eudicotyledons</taxon>
        <taxon>Gunneridae</taxon>
        <taxon>Pentapetalae</taxon>
        <taxon>rosids</taxon>
        <taxon>malvids</taxon>
        <taxon>Myrtales</taxon>
        <taxon>Myrtaceae</taxon>
        <taxon>Myrtoideae</taxon>
        <taxon>Eucalypteae</taxon>
        <taxon>Eucalyptus</taxon>
    </lineage>
</organism>
<dbReference type="STRING" id="71139.A0A059AAP2"/>
<dbReference type="PANTHER" id="PTHR35468">
    <property type="entry name" value="MYOSIN-LIKE PROTEIN"/>
    <property type="match status" value="1"/>
</dbReference>
<dbReference type="KEGG" id="egr:104421509"/>
<accession>A0A059AAP2</accession>
<evidence type="ECO:0000256" key="2">
    <source>
        <dbReference type="SAM" id="MobiDB-lite"/>
    </source>
</evidence>
<keyword evidence="1" id="KW-0175">Coiled coil</keyword>
<dbReference type="FunCoup" id="A0A059AAP2">
    <property type="interactions" value="255"/>
</dbReference>
<name>A0A059AAP2_EUCGR</name>
<dbReference type="Gramene" id="KCW51167">
    <property type="protein sequence ID" value="KCW51167"/>
    <property type="gene ID" value="EUGRSUZ_J00759"/>
</dbReference>